<evidence type="ECO:0000256" key="14">
    <source>
        <dbReference type="ARBA" id="ARBA00023180"/>
    </source>
</evidence>
<dbReference type="InterPro" id="IPR046815">
    <property type="entry name" value="P2RX7_C"/>
</dbReference>
<evidence type="ECO:0000256" key="13">
    <source>
        <dbReference type="ARBA" id="ARBA00023170"/>
    </source>
</evidence>
<keyword evidence="7" id="KW-0013">ADP-ribosylation</keyword>
<evidence type="ECO:0000256" key="18">
    <source>
        <dbReference type="ARBA" id="ARBA00034430"/>
    </source>
</evidence>
<dbReference type="GO" id="GO:0032060">
    <property type="term" value="P:bleb assembly"/>
    <property type="evidence" value="ECO:0007669"/>
    <property type="project" value="UniProtKB-ARBA"/>
</dbReference>
<sequence>YVVFIYRLYQETDEVNSSVRTSLKGVAYSNNRTWDVAEYTLPTMATNSFFVVTNLIRTENQVERECPEYPFNKSVCSSDEFCEKGRVDVHSNGIQTGRCVNYNATVKTCEVHAWCPVESTENPPEPAVLRSSENFTVLIKNNIHFPKFEVTVLNVPSTLDTSCMYNKETSPLCPIFRLGDILQEAKENFSKMAIKGGIISIEINWDCDLDSWFYSCNPKYVFRRLDHRKITPGFYFRDAKYHRLPNGEEQRTLFKVFGIRFDVLVFGTGRRFNGIALIKNLGSMISYFGLVAVIIEIVISVGSWYSGSKSAFYKVYNRKKYDTVLNPSQVMYVSFVDEPHVTWIKKPLKTSLQHAKGHIVESHPVKCCAAGSCCYTESNENHSNEESKPTHTNESNRSRDNEEAELKQPLTQEASSSVRPEWCCCGECRPTQEHQEQLCCRRKEGRCITTSLCFQQLVLSRHSLERALLYTDPFADLSGDGVATRLRHLAHQRYLHWRFGSLDPEDRAIIPSCCRWKIKDTYSKAVNKCTDVKKE</sequence>
<dbReference type="Proteomes" id="UP000586704">
    <property type="component" value="Unassembled WGS sequence"/>
</dbReference>
<dbReference type="GO" id="GO:0051899">
    <property type="term" value="P:membrane depolarization"/>
    <property type="evidence" value="ECO:0007669"/>
    <property type="project" value="UniProtKB-ARBA"/>
</dbReference>
<dbReference type="GO" id="GO:0005524">
    <property type="term" value="F:ATP binding"/>
    <property type="evidence" value="ECO:0007669"/>
    <property type="project" value="InterPro"/>
</dbReference>
<keyword evidence="8 21" id="KW-1133">Transmembrane helix</keyword>
<evidence type="ECO:0000259" key="23">
    <source>
        <dbReference type="Pfam" id="PF20478"/>
    </source>
</evidence>
<protein>
    <recommendedName>
        <fullName evidence="21">P2X purinoceptor</fullName>
    </recommendedName>
</protein>
<dbReference type="PANTHER" id="PTHR10125">
    <property type="entry name" value="P2X PURINOCEPTOR"/>
    <property type="match status" value="1"/>
</dbReference>
<evidence type="ECO:0000256" key="17">
    <source>
        <dbReference type="ARBA" id="ARBA00023303"/>
    </source>
</evidence>
<dbReference type="PRINTS" id="PR01307">
    <property type="entry name" value="P2XRECEPTOR"/>
</dbReference>
<keyword evidence="14" id="KW-0325">Glycoprotein</keyword>
<dbReference type="PRINTS" id="PR01314">
    <property type="entry name" value="P2X7RECEPTOR"/>
</dbReference>
<keyword evidence="25" id="KW-1185">Reference proteome</keyword>
<evidence type="ECO:0000256" key="2">
    <source>
        <dbReference type="ARBA" id="ARBA00009848"/>
    </source>
</evidence>
<evidence type="ECO:0000256" key="15">
    <source>
        <dbReference type="ARBA" id="ARBA00023286"/>
    </source>
</evidence>
<dbReference type="GO" id="GO:0051049">
    <property type="term" value="P:regulation of transport"/>
    <property type="evidence" value="ECO:0007669"/>
    <property type="project" value="UniProtKB-ARBA"/>
</dbReference>
<dbReference type="NCBIfam" id="TIGR00863">
    <property type="entry name" value="P2X"/>
    <property type="match status" value="1"/>
</dbReference>
<evidence type="ECO:0000256" key="1">
    <source>
        <dbReference type="ARBA" id="ARBA00004651"/>
    </source>
</evidence>
<keyword evidence="5" id="KW-0597">Phosphoprotein</keyword>
<evidence type="ECO:0000256" key="9">
    <source>
        <dbReference type="ARBA" id="ARBA00023065"/>
    </source>
</evidence>
<evidence type="ECO:0000256" key="7">
    <source>
        <dbReference type="ARBA" id="ARBA00022765"/>
    </source>
</evidence>
<evidence type="ECO:0000256" key="22">
    <source>
        <dbReference type="SAM" id="MobiDB-lite"/>
    </source>
</evidence>
<comment type="similarity">
    <text evidence="2 21">Belongs to the P2X receptor family.</text>
</comment>
<evidence type="ECO:0000313" key="24">
    <source>
        <dbReference type="EMBL" id="NXY86019.1"/>
    </source>
</evidence>
<feature type="non-terminal residue" evidence="24">
    <location>
        <position position="1"/>
    </location>
</feature>
<dbReference type="InterPro" id="IPR027309">
    <property type="entry name" value="P2X_extracellular_dom_sf"/>
</dbReference>
<gene>
    <name evidence="24" type="primary">P2rx7</name>
    <name evidence="24" type="ORF">CEYCYA_R07893</name>
</gene>
<dbReference type="GO" id="GO:0033198">
    <property type="term" value="P:response to ATP"/>
    <property type="evidence" value="ECO:0007669"/>
    <property type="project" value="InterPro"/>
</dbReference>
<evidence type="ECO:0000256" key="8">
    <source>
        <dbReference type="ARBA" id="ARBA00022989"/>
    </source>
</evidence>
<evidence type="ECO:0000256" key="3">
    <source>
        <dbReference type="ARBA" id="ARBA00022448"/>
    </source>
</evidence>
<evidence type="ECO:0000256" key="11">
    <source>
        <dbReference type="ARBA" id="ARBA00023139"/>
    </source>
</evidence>
<accession>A0A7L4N7N3</accession>
<dbReference type="GO" id="GO:0001614">
    <property type="term" value="F:purinergic nucleotide receptor activity"/>
    <property type="evidence" value="ECO:0007669"/>
    <property type="project" value="InterPro"/>
</dbReference>
<feature type="region of interest" description="Disordered" evidence="22">
    <location>
        <begin position="379"/>
        <end position="413"/>
    </location>
</feature>
<comment type="catalytic activity">
    <reaction evidence="18">
        <text>K(+)(in) = K(+)(out)</text>
        <dbReference type="Rhea" id="RHEA:29463"/>
        <dbReference type="ChEBI" id="CHEBI:29103"/>
    </reaction>
</comment>
<proteinExistence type="inferred from homology"/>
<evidence type="ECO:0000256" key="5">
    <source>
        <dbReference type="ARBA" id="ARBA00022553"/>
    </source>
</evidence>
<comment type="catalytic activity">
    <reaction evidence="19">
        <text>Na(+)(in) = Na(+)(out)</text>
        <dbReference type="Rhea" id="RHEA:34963"/>
        <dbReference type="ChEBI" id="CHEBI:29101"/>
    </reaction>
</comment>
<evidence type="ECO:0000256" key="6">
    <source>
        <dbReference type="ARBA" id="ARBA00022692"/>
    </source>
</evidence>
<organism evidence="24 25">
    <name type="scientific">Ceyx cyanopectus</name>
    <name type="common">Indigo-banded kingfisher</name>
    <dbReference type="NCBI Taxonomy" id="390723"/>
    <lineage>
        <taxon>Eukaryota</taxon>
        <taxon>Metazoa</taxon>
        <taxon>Chordata</taxon>
        <taxon>Craniata</taxon>
        <taxon>Vertebrata</taxon>
        <taxon>Euteleostomi</taxon>
        <taxon>Archelosauria</taxon>
        <taxon>Archosauria</taxon>
        <taxon>Dinosauria</taxon>
        <taxon>Saurischia</taxon>
        <taxon>Theropoda</taxon>
        <taxon>Coelurosauria</taxon>
        <taxon>Aves</taxon>
        <taxon>Neognathae</taxon>
        <taxon>Neoaves</taxon>
        <taxon>Telluraves</taxon>
        <taxon>Coraciimorphae</taxon>
        <taxon>Coraciiformes</taxon>
        <taxon>Alcedinidae</taxon>
        <taxon>Ceyx</taxon>
    </lineage>
</organism>
<dbReference type="AlphaFoldDB" id="A0A7L4N7N3"/>
<keyword evidence="12" id="KW-1015">Disulfide bond</keyword>
<dbReference type="GO" id="GO:0046931">
    <property type="term" value="P:pore complex assembly"/>
    <property type="evidence" value="ECO:0007669"/>
    <property type="project" value="UniProtKB-ARBA"/>
</dbReference>
<dbReference type="GO" id="GO:0004931">
    <property type="term" value="F:extracellularly ATP-gated monoatomic cation channel activity"/>
    <property type="evidence" value="ECO:0007669"/>
    <property type="project" value="InterPro"/>
</dbReference>
<dbReference type="GO" id="GO:0032731">
    <property type="term" value="P:positive regulation of interleukin-1 beta production"/>
    <property type="evidence" value="ECO:0007669"/>
    <property type="project" value="UniProtKB-ARBA"/>
</dbReference>
<dbReference type="GO" id="GO:0005886">
    <property type="term" value="C:plasma membrane"/>
    <property type="evidence" value="ECO:0007669"/>
    <property type="project" value="UniProtKB-SubCell"/>
</dbReference>
<dbReference type="GO" id="GO:0070588">
    <property type="term" value="P:calcium ion transmembrane transport"/>
    <property type="evidence" value="ECO:0007669"/>
    <property type="project" value="TreeGrafter"/>
</dbReference>
<dbReference type="OrthoDB" id="494673at2759"/>
<dbReference type="InterPro" id="IPR003050">
    <property type="entry name" value="P2X7_purinoceptor"/>
</dbReference>
<comment type="caution">
    <text evidence="21">Lacks conserved residue(s) required for the propagation of feature annotation.</text>
</comment>
<dbReference type="PANTHER" id="PTHR10125:SF13">
    <property type="entry name" value="P2X PURINOCEPTOR 7"/>
    <property type="match status" value="1"/>
</dbReference>
<comment type="subcellular location">
    <subcellularLocation>
        <location evidence="1">Cell membrane</location>
        <topology evidence="1">Multi-pass membrane protein</topology>
    </subcellularLocation>
    <subcellularLocation>
        <location evidence="21">Membrane</location>
        <topology evidence="21">Multi-pass membrane protein</topology>
    </subcellularLocation>
</comment>
<evidence type="ECO:0000313" key="25">
    <source>
        <dbReference type="Proteomes" id="UP000586704"/>
    </source>
</evidence>
<feature type="domain" description="P2X purinoreceptor 7 intracellular" evidence="23">
    <location>
        <begin position="332"/>
        <end position="529"/>
    </location>
</feature>
<comment type="catalytic activity">
    <reaction evidence="20">
        <text>Ca(2+)(in) = Ca(2+)(out)</text>
        <dbReference type="Rhea" id="RHEA:29671"/>
        <dbReference type="ChEBI" id="CHEBI:29108"/>
    </reaction>
</comment>
<dbReference type="Gene3D" id="2.60.490.10">
    <property type="entry name" value="atp-gated p2x4 ion channel domain"/>
    <property type="match status" value="1"/>
</dbReference>
<evidence type="ECO:0000256" key="10">
    <source>
        <dbReference type="ARBA" id="ARBA00023136"/>
    </source>
</evidence>
<keyword evidence="4" id="KW-1003">Cell membrane</keyword>
<dbReference type="FunFam" id="2.60.490.10:FF:000002">
    <property type="entry name" value="P2X purinoceptor"/>
    <property type="match status" value="1"/>
</dbReference>
<keyword evidence="11" id="KW-0564">Palmitate</keyword>
<dbReference type="InterPro" id="IPR001429">
    <property type="entry name" value="P2X_purnocptor"/>
</dbReference>
<keyword evidence="3 21" id="KW-0813">Transport</keyword>
<comment type="caution">
    <text evidence="24">The sequence shown here is derived from an EMBL/GenBank/DDBJ whole genome shotgun (WGS) entry which is preliminary data.</text>
</comment>
<evidence type="ECO:0000256" key="4">
    <source>
        <dbReference type="ARBA" id="ARBA00022475"/>
    </source>
</evidence>
<dbReference type="Gene3D" id="1.10.287.940">
    <property type="entry name" value="atp-gated p2x4 ion channel"/>
    <property type="match status" value="1"/>
</dbReference>
<feature type="transmembrane region" description="Helical" evidence="21">
    <location>
        <begin position="284"/>
        <end position="305"/>
    </location>
</feature>
<evidence type="ECO:0000256" key="20">
    <source>
        <dbReference type="ARBA" id="ARBA00036634"/>
    </source>
</evidence>
<dbReference type="Pfam" id="PF00864">
    <property type="entry name" value="P2X_receptor"/>
    <property type="match status" value="1"/>
</dbReference>
<dbReference type="InterPro" id="IPR059116">
    <property type="entry name" value="P2X_receptor"/>
</dbReference>
<evidence type="ECO:0000256" key="21">
    <source>
        <dbReference type="RuleBase" id="RU000681"/>
    </source>
</evidence>
<dbReference type="GO" id="GO:0015748">
    <property type="term" value="P:organophosphate ester transport"/>
    <property type="evidence" value="ECO:0007669"/>
    <property type="project" value="UniProtKB-ARBA"/>
</dbReference>
<dbReference type="Pfam" id="PF20478">
    <property type="entry name" value="P2RX7_C"/>
    <property type="match status" value="1"/>
</dbReference>
<dbReference type="EMBL" id="VYZU01043550">
    <property type="protein sequence ID" value="NXY86019.1"/>
    <property type="molecule type" value="Genomic_DNA"/>
</dbReference>
<keyword evidence="9 21" id="KW-0406">Ion transport</keyword>
<keyword evidence="10 21" id="KW-0472">Membrane</keyword>
<keyword evidence="13 21" id="KW-0675">Receptor</keyword>
<evidence type="ECO:0000256" key="16">
    <source>
        <dbReference type="ARBA" id="ARBA00023288"/>
    </source>
</evidence>
<keyword evidence="15" id="KW-1071">Ligand-gated ion channel</keyword>
<comment type="function">
    <text evidence="21">Receptor for ATP that acts as a ligand-gated ion channel.</text>
</comment>
<keyword evidence="6 21" id="KW-0812">Transmembrane</keyword>
<feature type="non-terminal residue" evidence="24">
    <location>
        <position position="535"/>
    </location>
</feature>
<name>A0A7L4N7N3_9AVES</name>
<feature type="compositionally biased region" description="Basic and acidic residues" evidence="22">
    <location>
        <begin position="379"/>
        <end position="406"/>
    </location>
</feature>
<evidence type="ECO:0000256" key="12">
    <source>
        <dbReference type="ARBA" id="ARBA00023157"/>
    </source>
</evidence>
<dbReference type="GO" id="GO:0051130">
    <property type="term" value="P:positive regulation of cellular component organization"/>
    <property type="evidence" value="ECO:0007669"/>
    <property type="project" value="UniProtKB-ARBA"/>
</dbReference>
<reference evidence="24 25" key="1">
    <citation type="submission" date="2020-02" db="EMBL/GenBank/DDBJ databases">
        <title>Bird 10,000 Genomes (B10K) Project - Family phase.</title>
        <authorList>
            <person name="Zhang G."/>
        </authorList>
    </citation>
    <scope>NUCLEOTIDE SEQUENCE [LARGE SCALE GENOMIC DNA]</scope>
    <source>
        <strain evidence="24">B10K-DU-013-51</strain>
        <tissue evidence="24">Mixed tissue sample</tissue>
    </source>
</reference>
<keyword evidence="16" id="KW-0449">Lipoprotein</keyword>
<dbReference type="GO" id="GO:0098794">
    <property type="term" value="C:postsynapse"/>
    <property type="evidence" value="ECO:0007669"/>
    <property type="project" value="GOC"/>
</dbReference>
<evidence type="ECO:0000256" key="19">
    <source>
        <dbReference type="ARBA" id="ARBA00036239"/>
    </source>
</evidence>
<keyword evidence="17 21" id="KW-0407">Ion channel</keyword>